<dbReference type="RefSeq" id="WP_245760612.1">
    <property type="nucleotide sequence ID" value="NZ_FPCG01000003.1"/>
</dbReference>
<feature type="region of interest" description="Disordered" evidence="4">
    <location>
        <begin position="277"/>
        <end position="316"/>
    </location>
</feature>
<accession>A0A1I7MJ78</accession>
<dbReference type="STRING" id="574650.SAMN04487966_103144"/>
<dbReference type="PRINTS" id="PR00081">
    <property type="entry name" value="GDHRDH"/>
</dbReference>
<evidence type="ECO:0000256" key="2">
    <source>
        <dbReference type="ARBA" id="ARBA00023002"/>
    </source>
</evidence>
<reference evidence="6 7" key="1">
    <citation type="submission" date="2016-10" db="EMBL/GenBank/DDBJ databases">
        <authorList>
            <person name="de Groot N.N."/>
        </authorList>
    </citation>
    <scope>NUCLEOTIDE SEQUENCE [LARGE SCALE GENOMIC DNA]</scope>
    <source>
        <strain evidence="6 7">CGMCC 1.7054</strain>
    </source>
</reference>
<keyword evidence="2" id="KW-0560">Oxidoreductase</keyword>
<dbReference type="InterPro" id="IPR057326">
    <property type="entry name" value="KR_dom"/>
</dbReference>
<feature type="domain" description="Ketoreductase" evidence="5">
    <location>
        <begin position="27"/>
        <end position="209"/>
    </location>
</feature>
<dbReference type="PRINTS" id="PR00080">
    <property type="entry name" value="SDRFAMILY"/>
</dbReference>
<evidence type="ECO:0000313" key="7">
    <source>
        <dbReference type="Proteomes" id="UP000198881"/>
    </source>
</evidence>
<evidence type="ECO:0000256" key="3">
    <source>
        <dbReference type="RuleBase" id="RU000363"/>
    </source>
</evidence>
<comment type="similarity">
    <text evidence="1 3">Belongs to the short-chain dehydrogenases/reductases (SDR) family.</text>
</comment>
<dbReference type="Proteomes" id="UP000198881">
    <property type="component" value="Unassembled WGS sequence"/>
</dbReference>
<organism evidence="6 7">
    <name type="scientific">Micrococcus terreus</name>
    <dbReference type="NCBI Taxonomy" id="574650"/>
    <lineage>
        <taxon>Bacteria</taxon>
        <taxon>Bacillati</taxon>
        <taxon>Actinomycetota</taxon>
        <taxon>Actinomycetes</taxon>
        <taxon>Micrococcales</taxon>
        <taxon>Micrococcaceae</taxon>
        <taxon>Micrococcus</taxon>
    </lineage>
</organism>
<proteinExistence type="inferred from homology"/>
<name>A0A1I7MJ78_9MICC</name>
<dbReference type="AlphaFoldDB" id="A0A1I7MJ78"/>
<feature type="region of interest" description="Disordered" evidence="4">
    <location>
        <begin position="1"/>
        <end position="24"/>
    </location>
</feature>
<dbReference type="CDD" id="cd05233">
    <property type="entry name" value="SDR_c"/>
    <property type="match status" value="1"/>
</dbReference>
<evidence type="ECO:0000256" key="1">
    <source>
        <dbReference type="ARBA" id="ARBA00006484"/>
    </source>
</evidence>
<gene>
    <name evidence="6" type="ORF">SAMN04487966_103144</name>
</gene>
<dbReference type="PIRSF" id="PIRSF000126">
    <property type="entry name" value="11-beta-HSD1"/>
    <property type="match status" value="1"/>
</dbReference>
<dbReference type="PANTHER" id="PTHR44196:SF2">
    <property type="entry name" value="SHORT-CHAIN DEHYDROGENASE-RELATED"/>
    <property type="match status" value="1"/>
</dbReference>
<protein>
    <recommendedName>
        <fullName evidence="5">Ketoreductase domain-containing protein</fullName>
    </recommendedName>
</protein>
<dbReference type="InterPro" id="IPR002347">
    <property type="entry name" value="SDR_fam"/>
</dbReference>
<feature type="compositionally biased region" description="Basic and acidic residues" evidence="4">
    <location>
        <begin position="306"/>
        <end position="316"/>
    </location>
</feature>
<dbReference type="SUPFAM" id="SSF51735">
    <property type="entry name" value="NAD(P)-binding Rossmann-fold domains"/>
    <property type="match status" value="1"/>
</dbReference>
<dbReference type="InterPro" id="IPR036291">
    <property type="entry name" value="NAD(P)-bd_dom_sf"/>
</dbReference>
<keyword evidence="7" id="KW-1185">Reference proteome</keyword>
<dbReference type="Pfam" id="PF00106">
    <property type="entry name" value="adh_short"/>
    <property type="match status" value="1"/>
</dbReference>
<dbReference type="GO" id="GO:0016491">
    <property type="term" value="F:oxidoreductase activity"/>
    <property type="evidence" value="ECO:0007669"/>
    <property type="project" value="UniProtKB-KW"/>
</dbReference>
<feature type="compositionally biased region" description="Basic and acidic residues" evidence="4">
    <location>
        <begin position="277"/>
        <end position="287"/>
    </location>
</feature>
<evidence type="ECO:0000313" key="6">
    <source>
        <dbReference type="EMBL" id="SFV21984.1"/>
    </source>
</evidence>
<dbReference type="SMART" id="SM00822">
    <property type="entry name" value="PKS_KR"/>
    <property type="match status" value="1"/>
</dbReference>
<feature type="compositionally biased region" description="Polar residues" evidence="4">
    <location>
        <begin position="288"/>
        <end position="302"/>
    </location>
</feature>
<dbReference type="PANTHER" id="PTHR44196">
    <property type="entry name" value="DEHYDROGENASE/REDUCTASE SDR FAMILY MEMBER 7B"/>
    <property type="match status" value="1"/>
</dbReference>
<dbReference type="Gene3D" id="3.40.50.720">
    <property type="entry name" value="NAD(P)-binding Rossmann-like Domain"/>
    <property type="match status" value="1"/>
</dbReference>
<evidence type="ECO:0000256" key="4">
    <source>
        <dbReference type="SAM" id="MobiDB-lite"/>
    </source>
</evidence>
<dbReference type="EMBL" id="FPCG01000003">
    <property type="protein sequence ID" value="SFV21984.1"/>
    <property type="molecule type" value="Genomic_DNA"/>
</dbReference>
<evidence type="ECO:0000259" key="5">
    <source>
        <dbReference type="SMART" id="SM00822"/>
    </source>
</evidence>
<dbReference type="GO" id="GO:0016020">
    <property type="term" value="C:membrane"/>
    <property type="evidence" value="ECO:0007669"/>
    <property type="project" value="TreeGrafter"/>
</dbReference>
<sequence length="316" mass="33968">MPQNDLPQSPTPAPRQQAPVRARRTGQTVMITGATSGIGAEFARQLAGQGHDLVIVSRHRELLAGKVQALEAQYGVSVEAITADLSTQEGIQSTADRLTQAERPVSMLINNAGSGLATDFHASDLQDELAMMRLLIEAPLALSHAAINAFLSRGGGRVLNVASVAGLIPDGSYGAAKAWAVSFSRWANVRYRADGVTVTALCPGLVRTEFHQRAGIKTASHPKWMWMDVDDVVREGLTAAAQGQSVCIPSRRYRSLMRAARFSPDAVLEWFSRHEAKEMKDSKESKDPQASTVSTVSAQQSAPARPADRTGEKSRS</sequence>